<evidence type="ECO:0000313" key="1">
    <source>
        <dbReference type="Proteomes" id="UP000095282"/>
    </source>
</evidence>
<evidence type="ECO:0000313" key="2">
    <source>
        <dbReference type="WBParaSite" id="Csp11.Scaffold629.g15486.t1"/>
    </source>
</evidence>
<organism evidence="1 2">
    <name type="scientific">Caenorhabditis tropicalis</name>
    <dbReference type="NCBI Taxonomy" id="1561998"/>
    <lineage>
        <taxon>Eukaryota</taxon>
        <taxon>Metazoa</taxon>
        <taxon>Ecdysozoa</taxon>
        <taxon>Nematoda</taxon>
        <taxon>Chromadorea</taxon>
        <taxon>Rhabditida</taxon>
        <taxon>Rhabditina</taxon>
        <taxon>Rhabditomorpha</taxon>
        <taxon>Rhabditoidea</taxon>
        <taxon>Rhabditidae</taxon>
        <taxon>Peloderinae</taxon>
        <taxon>Caenorhabditis</taxon>
    </lineage>
</organism>
<sequence>MENHSKAMNSKDQKENEVKEIVVDQNVVPNDLSFLKIESKTPNPDMMDGHILLRALQYSVQSLHEKKRFAKIEEERVPLQPVREFYEK</sequence>
<dbReference type="Proteomes" id="UP000095282">
    <property type="component" value="Unplaced"/>
</dbReference>
<accession>A0A1I7U6Y7</accession>
<reference evidence="2" key="1">
    <citation type="submission" date="2016-11" db="UniProtKB">
        <authorList>
            <consortium name="WormBaseParasite"/>
        </authorList>
    </citation>
    <scope>IDENTIFICATION</scope>
</reference>
<dbReference type="AlphaFoldDB" id="A0A1I7U6Y7"/>
<dbReference type="WBParaSite" id="Csp11.Scaffold629.g15486.t1">
    <property type="protein sequence ID" value="Csp11.Scaffold629.g15486.t1"/>
    <property type="gene ID" value="Csp11.Scaffold629.g15486"/>
</dbReference>
<proteinExistence type="predicted"/>
<name>A0A1I7U6Y7_9PELO</name>
<keyword evidence="1" id="KW-1185">Reference proteome</keyword>
<protein>
    <submittedName>
        <fullName evidence="2">Dynein light chain</fullName>
    </submittedName>
</protein>